<dbReference type="InterPro" id="IPR021109">
    <property type="entry name" value="Peptidase_aspartic_dom_sf"/>
</dbReference>
<feature type="compositionally biased region" description="Basic and acidic residues" evidence="1">
    <location>
        <begin position="617"/>
        <end position="628"/>
    </location>
</feature>
<feature type="compositionally biased region" description="Basic and acidic residues" evidence="1">
    <location>
        <begin position="94"/>
        <end position="115"/>
    </location>
</feature>
<evidence type="ECO:0000313" key="3">
    <source>
        <dbReference type="Proteomes" id="UP000717696"/>
    </source>
</evidence>
<feature type="compositionally biased region" description="Polar residues" evidence="1">
    <location>
        <begin position="593"/>
        <end position="608"/>
    </location>
</feature>
<name>A0A9P9J5G7_9HYPO</name>
<protein>
    <submittedName>
        <fullName evidence="2">Uncharacterized protein</fullName>
    </submittedName>
</protein>
<accession>A0A9P9J5G7</accession>
<feature type="compositionally biased region" description="Polar residues" evidence="1">
    <location>
        <begin position="116"/>
        <end position="127"/>
    </location>
</feature>
<dbReference type="Proteomes" id="UP000717696">
    <property type="component" value="Unassembled WGS sequence"/>
</dbReference>
<gene>
    <name evidence="2" type="ORF">B0J13DRAFT_249061</name>
</gene>
<dbReference type="AlphaFoldDB" id="A0A9P9J5G7"/>
<proteinExistence type="predicted"/>
<comment type="caution">
    <text evidence="2">The sequence shown here is derived from an EMBL/GenBank/DDBJ whole genome shotgun (WGS) entry which is preliminary data.</text>
</comment>
<dbReference type="Gene3D" id="2.40.70.10">
    <property type="entry name" value="Acid Proteases"/>
    <property type="match status" value="2"/>
</dbReference>
<feature type="compositionally biased region" description="Basic and acidic residues" evidence="1">
    <location>
        <begin position="40"/>
        <end position="58"/>
    </location>
</feature>
<feature type="region of interest" description="Disordered" evidence="1">
    <location>
        <begin position="565"/>
        <end position="628"/>
    </location>
</feature>
<feature type="compositionally biased region" description="Basic and acidic residues" evidence="1">
    <location>
        <begin position="11"/>
        <end position="25"/>
    </location>
</feature>
<dbReference type="Pfam" id="PF13650">
    <property type="entry name" value="Asp_protease_2"/>
    <property type="match status" value="1"/>
</dbReference>
<reference evidence="2" key="1">
    <citation type="journal article" date="2021" name="Nat. Commun.">
        <title>Genetic determinants of endophytism in the Arabidopsis root mycobiome.</title>
        <authorList>
            <person name="Mesny F."/>
            <person name="Miyauchi S."/>
            <person name="Thiergart T."/>
            <person name="Pickel B."/>
            <person name="Atanasova L."/>
            <person name="Karlsson M."/>
            <person name="Huettel B."/>
            <person name="Barry K.W."/>
            <person name="Haridas S."/>
            <person name="Chen C."/>
            <person name="Bauer D."/>
            <person name="Andreopoulos W."/>
            <person name="Pangilinan J."/>
            <person name="LaButti K."/>
            <person name="Riley R."/>
            <person name="Lipzen A."/>
            <person name="Clum A."/>
            <person name="Drula E."/>
            <person name="Henrissat B."/>
            <person name="Kohler A."/>
            <person name="Grigoriev I.V."/>
            <person name="Martin F.M."/>
            <person name="Hacquard S."/>
        </authorList>
    </citation>
    <scope>NUCLEOTIDE SEQUENCE</scope>
    <source>
        <strain evidence="2">MPI-CAGE-AT-0021</strain>
    </source>
</reference>
<keyword evidence="3" id="KW-1185">Reference proteome</keyword>
<dbReference type="SUPFAM" id="SSF50630">
    <property type="entry name" value="Acid proteases"/>
    <property type="match status" value="2"/>
</dbReference>
<dbReference type="CDD" id="cd00303">
    <property type="entry name" value="retropepsin_like"/>
    <property type="match status" value="2"/>
</dbReference>
<feature type="compositionally biased region" description="Basic and acidic residues" evidence="1">
    <location>
        <begin position="565"/>
        <end position="592"/>
    </location>
</feature>
<evidence type="ECO:0000313" key="2">
    <source>
        <dbReference type="EMBL" id="KAH7151812.1"/>
    </source>
</evidence>
<evidence type="ECO:0000256" key="1">
    <source>
        <dbReference type="SAM" id="MobiDB-lite"/>
    </source>
</evidence>
<dbReference type="OrthoDB" id="6079484at2759"/>
<dbReference type="EMBL" id="JAGMUU010000005">
    <property type="protein sequence ID" value="KAH7151812.1"/>
    <property type="molecule type" value="Genomic_DNA"/>
</dbReference>
<sequence>MDFLSVWANRLRDEQKGMRQLREDLSTGSTNPAQDELPAEIEHNDHSARGASRQREELSADTESGPDRQGRFPSLWTDAHPVITSPIRSPARASKSETTFERRPRDKTREHHWTSRDTSSSLKTNTRLRLPPPQPNEDELQPTKMMLQPETRPISQDQLAAEVKGIYAGLMMVETSCFEVDNLSNPDAMKLNDEHWRALIALHRALSGQRLSHILPGPFSKWIDLRNAQSSFPGASKLTSEQWRAILTFLAIHKSPPARRFSGRLKDYSIKAKVGEHEVDALPDTGAKHNFISQRFVEKAGLIPCNTVPQAIQLPSGRKVISPGIVKVPFVFHGETKKYMLDCRILSSGTRNLVLSNSFLRFTKTLTKFKNRIQERPRTLKTCYRVNLLGNEEQRLWGMLNGSHVLALPDTGSDISLVSAQWAKANNLEVDYSPEHHLELEQGDGSKFFTIGCVHNAKWTFGDSKQQTRWDFYVVNDLPVDILLSNEFIFKFDLFSEFEHFIVDHECSPELPGFYNVRLISKYSPELARLEEESNNDLRSPNAVEAERVRRDRIRDTIYALDDPAKQSEAQCKEQQRQHQWDSRRKEHERQQKLATVNAGQAVTQGDGQQLPKPKKRWWESHFLQRES</sequence>
<feature type="region of interest" description="Disordered" evidence="1">
    <location>
        <begin position="11"/>
        <end position="140"/>
    </location>
</feature>
<organism evidence="2 3">
    <name type="scientific">Dactylonectria estremocensis</name>
    <dbReference type="NCBI Taxonomy" id="1079267"/>
    <lineage>
        <taxon>Eukaryota</taxon>
        <taxon>Fungi</taxon>
        <taxon>Dikarya</taxon>
        <taxon>Ascomycota</taxon>
        <taxon>Pezizomycotina</taxon>
        <taxon>Sordariomycetes</taxon>
        <taxon>Hypocreomycetidae</taxon>
        <taxon>Hypocreales</taxon>
        <taxon>Nectriaceae</taxon>
        <taxon>Dactylonectria</taxon>
    </lineage>
</organism>